<dbReference type="NCBIfam" id="TIGR02532">
    <property type="entry name" value="IV_pilin_GFxxxE"/>
    <property type="match status" value="1"/>
</dbReference>
<keyword evidence="1" id="KW-0472">Membrane</keyword>
<dbReference type="Proteomes" id="UP001204061">
    <property type="component" value="Unassembled WGS sequence"/>
</dbReference>
<dbReference type="AlphaFoldDB" id="A0AAW5MB69"/>
<dbReference type="PROSITE" id="PS00409">
    <property type="entry name" value="PROKAR_NTER_METHYL"/>
    <property type="match status" value="1"/>
</dbReference>
<keyword evidence="1" id="KW-0812">Transmembrane</keyword>
<dbReference type="RefSeq" id="WP_257725100.1">
    <property type="nucleotide sequence ID" value="NZ_JANLFC010000018.1"/>
</dbReference>
<evidence type="ECO:0000313" key="2">
    <source>
        <dbReference type="EMBL" id="MCR4448007.1"/>
    </source>
</evidence>
<evidence type="ECO:0000256" key="1">
    <source>
        <dbReference type="SAM" id="Phobius"/>
    </source>
</evidence>
<gene>
    <name evidence="2" type="ORF">NS965_06365</name>
</gene>
<accession>A0AAW5MB69</accession>
<keyword evidence="1" id="KW-1133">Transmembrane helix</keyword>
<protein>
    <submittedName>
        <fullName evidence="2">Prepilin-type N-terminal cleavage/methylation domain-containing protein</fullName>
    </submittedName>
</protein>
<evidence type="ECO:0000313" key="3">
    <source>
        <dbReference type="Proteomes" id="UP001204061"/>
    </source>
</evidence>
<proteinExistence type="predicted"/>
<organism evidence="2 3">
    <name type="scientific">Aeromonas veronii</name>
    <dbReference type="NCBI Taxonomy" id="654"/>
    <lineage>
        <taxon>Bacteria</taxon>
        <taxon>Pseudomonadati</taxon>
        <taxon>Pseudomonadota</taxon>
        <taxon>Gammaproteobacteria</taxon>
        <taxon>Aeromonadales</taxon>
        <taxon>Aeromonadaceae</taxon>
        <taxon>Aeromonas</taxon>
    </lineage>
</organism>
<reference evidence="2" key="1">
    <citation type="submission" date="2022-08" db="EMBL/GenBank/DDBJ databases">
        <title>A global survey of hypervirulent Aeromonas hydrophila identified this emerging pathogen in farmed fish in the lower Mekong River basin.</title>
        <authorList>
            <person name="Xu T."/>
            <person name="Rasmussen-Ivey C.R."/>
            <person name="Moen F.S."/>
            <person name="Fernandez Bravo A."/>
            <person name="Lamy B."/>
            <person name="Beaz-Hidalgo R."/>
            <person name="Khan C.D."/>
            <person name="Castro Escarpulli G."/>
            <person name="Yasin I.S.M."/>
            <person name="Figueras M.J."/>
            <person name="Azzam Sayuti M."/>
            <person name="Karim M.M."/>
            <person name="Alam K.M."/>
            <person name="Le T.T.T."/>
            <person name="Thao N.H.P."/>
            <person name="Addo S."/>
            <person name="Duodu S."/>
            <person name="Ali S."/>
            <person name="Mey S."/>
            <person name="Somony T."/>
            <person name="Liles M.R."/>
        </authorList>
    </citation>
    <scope>NUCLEOTIDE SEQUENCE</scope>
    <source>
        <strain evidence="2">0.14</strain>
    </source>
</reference>
<dbReference type="EMBL" id="JANLFC010000018">
    <property type="protein sequence ID" value="MCR4448007.1"/>
    <property type="molecule type" value="Genomic_DNA"/>
</dbReference>
<dbReference type="Pfam" id="PF07963">
    <property type="entry name" value="N_methyl"/>
    <property type="match status" value="1"/>
</dbReference>
<feature type="transmembrane region" description="Helical" evidence="1">
    <location>
        <begin position="12"/>
        <end position="33"/>
    </location>
</feature>
<sequence length="201" mass="23022">MKSINRQQGITLLELLVVMVLLSVITALLMQGLSQSLAIYERVQRRQYEGVPQLLVMQWLNDSVASMQAELDAPRQLRGDSFYFEGSSQQPLVAQNGEVQPVRWSINQRGAGGVTLDYRQPGRNWTLFRWPEGTQVTFSYLDEQGNTHNQWPPEQTLISLRPDGRMPVAIQLMVSSPAMKPLNWYIALKGRTYPRNDYRDL</sequence>
<comment type="caution">
    <text evidence="2">The sequence shown here is derived from an EMBL/GenBank/DDBJ whole genome shotgun (WGS) entry which is preliminary data.</text>
</comment>
<name>A0AAW5MB69_AERVE</name>
<dbReference type="InterPro" id="IPR012902">
    <property type="entry name" value="N_methyl_site"/>
</dbReference>